<evidence type="ECO:0000256" key="1">
    <source>
        <dbReference type="SAM" id="MobiDB-lite"/>
    </source>
</evidence>
<feature type="compositionally biased region" description="Low complexity" evidence="1">
    <location>
        <begin position="512"/>
        <end position="523"/>
    </location>
</feature>
<feature type="compositionally biased region" description="Low complexity" evidence="1">
    <location>
        <begin position="444"/>
        <end position="460"/>
    </location>
</feature>
<dbReference type="EMBL" id="JABANO010033017">
    <property type="protein sequence ID" value="KAF4707616.1"/>
    <property type="molecule type" value="Genomic_DNA"/>
</dbReference>
<reference evidence="2 3" key="1">
    <citation type="submission" date="2020-04" db="EMBL/GenBank/DDBJ databases">
        <title>Perkinsus olseni comparative genomics.</title>
        <authorList>
            <person name="Bogema D.R."/>
        </authorList>
    </citation>
    <scope>NUCLEOTIDE SEQUENCE [LARGE SCALE GENOMIC DNA]</scope>
    <source>
        <strain evidence="2 3">ATCC PRA-207</strain>
    </source>
</reference>
<comment type="caution">
    <text evidence="2">The sequence shown here is derived from an EMBL/GenBank/DDBJ whole genome shotgun (WGS) entry which is preliminary data.</text>
</comment>
<dbReference type="AlphaFoldDB" id="A0A7J6QIX2"/>
<accession>A0A7J6QIX2</accession>
<feature type="region of interest" description="Disordered" evidence="1">
    <location>
        <begin position="387"/>
        <end position="530"/>
    </location>
</feature>
<gene>
    <name evidence="2" type="ORF">FOZ63_027865</name>
</gene>
<protein>
    <submittedName>
        <fullName evidence="2">Uncharacterized protein</fullName>
    </submittedName>
</protein>
<keyword evidence="3" id="KW-1185">Reference proteome</keyword>
<dbReference type="Proteomes" id="UP000553632">
    <property type="component" value="Unassembled WGS sequence"/>
</dbReference>
<feature type="compositionally biased region" description="Basic and acidic residues" evidence="1">
    <location>
        <begin position="417"/>
        <end position="435"/>
    </location>
</feature>
<organism evidence="2 3">
    <name type="scientific">Perkinsus olseni</name>
    <name type="common">Perkinsus atlanticus</name>
    <dbReference type="NCBI Taxonomy" id="32597"/>
    <lineage>
        <taxon>Eukaryota</taxon>
        <taxon>Sar</taxon>
        <taxon>Alveolata</taxon>
        <taxon>Perkinsozoa</taxon>
        <taxon>Perkinsea</taxon>
        <taxon>Perkinsida</taxon>
        <taxon>Perkinsidae</taxon>
        <taxon>Perkinsus</taxon>
    </lineage>
</organism>
<proteinExistence type="predicted"/>
<dbReference type="OMA" id="MDLYTEH"/>
<feature type="compositionally biased region" description="Polar residues" evidence="1">
    <location>
        <begin position="489"/>
        <end position="501"/>
    </location>
</feature>
<name>A0A7J6QIX2_PEROL</name>
<sequence>MSSKPVSDLIQLLCSDPNISIVECVAQLPPERRVLKLGVVRKLALRLSLAPHDTVEQRLLLATAALLALHNCDAMNESGMLDTVGGLALTGGLKTDRRSSNLTDLLTRQQGRSSTGESQSSRLGQILEVGDVHLPGGGGKVNSGNLAFAILLIAVPKVTGKLSENLVEKILELVGGPRTTDSGFRTHGVSLLSGLIGKTATASPARLVQPLMARLSPSLYTSRVEVCMNILRELRESGASLGDCVRPLTEIVLCERSPCPLMVESANLLACDDVHLAPFHDDLRRRFMDLYTEHFSSNENVDAARASGRMACAVLARLVVRSAGDDVSALLGESLSERLLEVLRQLVYVKSEAGLLTPRTVVKMHMELSWLKGEDPFEDMVSRMVVEDTEESSTASMSLDSESTDRETSSESSEDSSSSRDAEPRAKRLKMEPRRLPLKRPRPLETGTDTSDGTTPSPSSVQSAPCPIRQGPLLKRHRTCHPTDRPPLTSRSSKMPAQPATTIRAPGKSLLRRLPSDSSRTTRGNLTVEV</sequence>
<evidence type="ECO:0000313" key="3">
    <source>
        <dbReference type="Proteomes" id="UP000553632"/>
    </source>
</evidence>
<evidence type="ECO:0000313" key="2">
    <source>
        <dbReference type="EMBL" id="KAF4707616.1"/>
    </source>
</evidence>